<comment type="caution">
    <text evidence="2">The sequence shown here is derived from an EMBL/GenBank/DDBJ whole genome shotgun (WGS) entry which is preliminary data.</text>
</comment>
<protein>
    <submittedName>
        <fullName evidence="2">Phosphotransferase</fullName>
    </submittedName>
</protein>
<evidence type="ECO:0000259" key="1">
    <source>
        <dbReference type="Pfam" id="PF01636"/>
    </source>
</evidence>
<evidence type="ECO:0000313" key="2">
    <source>
        <dbReference type="EMBL" id="GGP97633.1"/>
    </source>
</evidence>
<evidence type="ECO:0000313" key="3">
    <source>
        <dbReference type="Proteomes" id="UP000611554"/>
    </source>
</evidence>
<dbReference type="PANTHER" id="PTHR21310">
    <property type="entry name" value="AMINOGLYCOSIDE PHOSPHOTRANSFERASE-RELATED-RELATED"/>
    <property type="match status" value="1"/>
</dbReference>
<feature type="domain" description="Aminoglycoside phosphotransferase" evidence="1">
    <location>
        <begin position="38"/>
        <end position="259"/>
    </location>
</feature>
<keyword evidence="3" id="KW-1185">Reference proteome</keyword>
<dbReference type="InterPro" id="IPR051678">
    <property type="entry name" value="AGP_Transferase"/>
</dbReference>
<gene>
    <name evidence="2" type="ORF">GCM10010140_29640</name>
</gene>
<dbReference type="Gene3D" id="3.90.1200.10">
    <property type="match status" value="1"/>
</dbReference>
<dbReference type="RefSeq" id="WP_229811263.1">
    <property type="nucleotide sequence ID" value="NZ_BMQJ01000006.1"/>
</dbReference>
<accession>A0ABQ2QX46</accession>
<dbReference type="EMBL" id="BMQJ01000006">
    <property type="protein sequence ID" value="GGP97633.1"/>
    <property type="molecule type" value="Genomic_DNA"/>
</dbReference>
<dbReference type="InterPro" id="IPR011009">
    <property type="entry name" value="Kinase-like_dom_sf"/>
</dbReference>
<dbReference type="InterPro" id="IPR002575">
    <property type="entry name" value="Aminoglycoside_PTrfase"/>
</dbReference>
<dbReference type="PANTHER" id="PTHR21310:SF42">
    <property type="entry name" value="BIFUNCTIONAL AAC_APH"/>
    <property type="match status" value="1"/>
</dbReference>
<proteinExistence type="predicted"/>
<dbReference type="Proteomes" id="UP000611554">
    <property type="component" value="Unassembled WGS sequence"/>
</dbReference>
<reference evidence="3" key="1">
    <citation type="journal article" date="2019" name="Int. J. Syst. Evol. Microbiol.">
        <title>The Global Catalogue of Microorganisms (GCM) 10K type strain sequencing project: providing services to taxonomists for standard genome sequencing and annotation.</title>
        <authorList>
            <consortium name="The Broad Institute Genomics Platform"/>
            <consortium name="The Broad Institute Genome Sequencing Center for Infectious Disease"/>
            <person name="Wu L."/>
            <person name="Ma J."/>
        </authorList>
    </citation>
    <scope>NUCLEOTIDE SEQUENCE [LARGE SCALE GENOMIC DNA]</scope>
    <source>
        <strain evidence="3">JCM 3115</strain>
    </source>
</reference>
<dbReference type="Gene3D" id="3.30.200.20">
    <property type="entry name" value="Phosphorylase Kinase, domain 1"/>
    <property type="match status" value="1"/>
</dbReference>
<dbReference type="CDD" id="cd05155">
    <property type="entry name" value="APH_ChoK_like_1"/>
    <property type="match status" value="1"/>
</dbReference>
<organism evidence="2 3">
    <name type="scientific">Streptosporangium pseudovulgare</name>
    <dbReference type="NCBI Taxonomy" id="35765"/>
    <lineage>
        <taxon>Bacteria</taxon>
        <taxon>Bacillati</taxon>
        <taxon>Actinomycetota</taxon>
        <taxon>Actinomycetes</taxon>
        <taxon>Streptosporangiales</taxon>
        <taxon>Streptosporangiaceae</taxon>
        <taxon>Streptosporangium</taxon>
    </lineage>
</organism>
<dbReference type="SUPFAM" id="SSF56112">
    <property type="entry name" value="Protein kinase-like (PK-like)"/>
    <property type="match status" value="1"/>
</dbReference>
<sequence>MHAAKLHADEPDHDVPLIRRLLAAQFPEWADLPVEPFASSGTDNAVYRLGDGMAVRLPRRPGSGAQVEKDLRWLPRFAPLLPVDVPVPLGRGEPTEFFPLPWSVYRWLDGENPSAGRLTDPHPLARDLAEFVVAFRRMDLPDGPPAYRGGPLALLDRPTRAAIGELDGIIDTRAATAAWEAALEAPEWGGPPVWVHADLLPGNLLVVEDRLSAVIDFATAGVGDPACDLIVAWNLLPADARDTFRTALDVDDAAWARGRGRALSIALIALPYYRDTNPAFAALARHTIGEVLTDHERARS</sequence>
<name>A0ABQ2QX46_9ACTN</name>
<dbReference type="Pfam" id="PF01636">
    <property type="entry name" value="APH"/>
    <property type="match status" value="1"/>
</dbReference>